<organism evidence="3 4">
    <name type="scientific">Spongiactinospora gelatinilytica</name>
    <dbReference type="NCBI Taxonomy" id="2666298"/>
    <lineage>
        <taxon>Bacteria</taxon>
        <taxon>Bacillati</taxon>
        <taxon>Actinomycetota</taxon>
        <taxon>Actinomycetes</taxon>
        <taxon>Streptosporangiales</taxon>
        <taxon>Streptosporangiaceae</taxon>
        <taxon>Spongiactinospora</taxon>
    </lineage>
</organism>
<feature type="transmembrane region" description="Helical" evidence="2">
    <location>
        <begin position="199"/>
        <end position="218"/>
    </location>
</feature>
<feature type="region of interest" description="Disordered" evidence="1">
    <location>
        <begin position="165"/>
        <end position="192"/>
    </location>
</feature>
<evidence type="ECO:0000313" key="3">
    <source>
        <dbReference type="EMBL" id="PZG56260.1"/>
    </source>
</evidence>
<gene>
    <name evidence="3" type="ORF">C1I98_01735</name>
</gene>
<evidence type="ECO:0000256" key="1">
    <source>
        <dbReference type="SAM" id="MobiDB-lite"/>
    </source>
</evidence>
<feature type="region of interest" description="Disordered" evidence="1">
    <location>
        <begin position="34"/>
        <end position="59"/>
    </location>
</feature>
<sequence length="223" mass="22186">MEHAVAAVSRIRRVTAVGALAMIGVVGCSAEAGTGAPTPAPTPTDSGATPTPSGPGRQNITVRLNPDSVIEGQESSVWILANCPVPNGGPEHSGSATSDAFVRAVTLDPVPPPTPTATAEGQPAPVPWVRGEAQVRSGADPGRYNVDVKCEGTNDTGRGRLRVTADKDEPTVVPTKAPKAGGGGTAAGAAQNDEGLSPGLTALLLGGALAGGVGVAVVRRRRS</sequence>
<keyword evidence="4" id="KW-1185">Reference proteome</keyword>
<comment type="caution">
    <text evidence="3">The sequence shown here is derived from an EMBL/GenBank/DDBJ whole genome shotgun (WGS) entry which is preliminary data.</text>
</comment>
<keyword evidence="2" id="KW-1133">Transmembrane helix</keyword>
<name>A0A2W2HZZ7_9ACTN</name>
<proteinExistence type="predicted"/>
<feature type="compositionally biased region" description="Low complexity" evidence="1">
    <location>
        <begin position="34"/>
        <end position="56"/>
    </location>
</feature>
<evidence type="ECO:0000313" key="4">
    <source>
        <dbReference type="Proteomes" id="UP000248544"/>
    </source>
</evidence>
<reference evidence="3 4" key="1">
    <citation type="submission" date="2018-01" db="EMBL/GenBank/DDBJ databases">
        <title>Draft genome sequence of Sphaerisporangium sp. 7K107.</title>
        <authorList>
            <person name="Sahin N."/>
            <person name="Saygin H."/>
            <person name="Ay H."/>
        </authorList>
    </citation>
    <scope>NUCLEOTIDE SEQUENCE [LARGE SCALE GENOMIC DNA]</scope>
    <source>
        <strain evidence="3 4">7K107</strain>
    </source>
</reference>
<dbReference type="Proteomes" id="UP000248544">
    <property type="component" value="Unassembled WGS sequence"/>
</dbReference>
<dbReference type="AlphaFoldDB" id="A0A2W2HZZ7"/>
<keyword evidence="2" id="KW-0472">Membrane</keyword>
<evidence type="ECO:0000256" key="2">
    <source>
        <dbReference type="SAM" id="Phobius"/>
    </source>
</evidence>
<protein>
    <submittedName>
        <fullName evidence="3">Uncharacterized protein</fullName>
    </submittedName>
</protein>
<accession>A0A2W2HZZ7</accession>
<dbReference type="EMBL" id="POUA01000007">
    <property type="protein sequence ID" value="PZG56260.1"/>
    <property type="molecule type" value="Genomic_DNA"/>
</dbReference>
<keyword evidence="2" id="KW-0812">Transmembrane</keyword>